<protein>
    <submittedName>
        <fullName evidence="4">Uncharacterized protein</fullName>
    </submittedName>
</protein>
<gene>
    <name evidence="4" type="ORF">BD289DRAFT_373053</name>
</gene>
<dbReference type="Proteomes" id="UP000241462">
    <property type="component" value="Unassembled WGS sequence"/>
</dbReference>
<keyword evidence="2" id="KW-0472">Membrane</keyword>
<evidence type="ECO:0000313" key="4">
    <source>
        <dbReference type="EMBL" id="PSR81055.1"/>
    </source>
</evidence>
<dbReference type="STRING" id="2025994.A0A2T3A1I5"/>
<feature type="chain" id="PRO_5015704374" evidence="3">
    <location>
        <begin position="32"/>
        <end position="557"/>
    </location>
</feature>
<accession>A0A2T3A1I5</accession>
<feature type="signal peptide" evidence="3">
    <location>
        <begin position="1"/>
        <end position="31"/>
    </location>
</feature>
<dbReference type="AlphaFoldDB" id="A0A2T3A1I5"/>
<feature type="compositionally biased region" description="Low complexity" evidence="1">
    <location>
        <begin position="246"/>
        <end position="264"/>
    </location>
</feature>
<feature type="region of interest" description="Disordered" evidence="1">
    <location>
        <begin position="532"/>
        <end position="557"/>
    </location>
</feature>
<evidence type="ECO:0000256" key="3">
    <source>
        <dbReference type="SAM" id="SignalP"/>
    </source>
</evidence>
<feature type="region of interest" description="Disordered" evidence="1">
    <location>
        <begin position="334"/>
        <end position="460"/>
    </location>
</feature>
<evidence type="ECO:0000256" key="1">
    <source>
        <dbReference type="SAM" id="MobiDB-lite"/>
    </source>
</evidence>
<keyword evidence="3" id="KW-0732">Signal</keyword>
<reference evidence="4 5" key="1">
    <citation type="journal article" date="2018" name="Mycol. Prog.">
        <title>Coniella lustricola, a new species from submerged detritus.</title>
        <authorList>
            <person name="Raudabaugh D.B."/>
            <person name="Iturriaga T."/>
            <person name="Carver A."/>
            <person name="Mondo S."/>
            <person name="Pangilinan J."/>
            <person name="Lipzen A."/>
            <person name="He G."/>
            <person name="Amirebrahimi M."/>
            <person name="Grigoriev I.V."/>
            <person name="Miller A.N."/>
        </authorList>
    </citation>
    <scope>NUCLEOTIDE SEQUENCE [LARGE SCALE GENOMIC DNA]</scope>
    <source>
        <strain evidence="4 5">B22-T-1</strain>
    </source>
</reference>
<dbReference type="EMBL" id="KZ678511">
    <property type="protein sequence ID" value="PSR81055.1"/>
    <property type="molecule type" value="Genomic_DNA"/>
</dbReference>
<feature type="compositionally biased region" description="Polar residues" evidence="1">
    <location>
        <begin position="406"/>
        <end position="424"/>
    </location>
</feature>
<dbReference type="InParanoid" id="A0A2T3A1I5"/>
<sequence>MPAGSYQPHPHSLLVLPFSCALFTQLVATAASPSESVERRNYNPLDIDWDPAPPADEGPPGAANAIRNPAYLPAQIGGIVGSYAFSLIIVAILLLVLSKRRRERLRGAAELEGWQETWYNPAFADPDSAIRPQKEVDWDAAKVRISRLLPSSPIHGHIRNFSLPSPTATQFQDPFAPSPSSYLVPSPTSTNRGTPGVDPDVDQQIVRKDRVMAQTQLEHMYKYVMEQEEAKEAGVEFRPPELPLPAQYQQQHQQQQWASSSAASSKKEKSRPANLNLGKTEKKESRTSSIFSALKSPRRKKQSQPMEISSPIMTPMSGRFPQYVGEEMNVIPPRQYAPAKPPPIPTGQLPFRNGAHVAPLTPPDDLSPESTQSIDGRIGARHGPSNATHFRHGSSATTDADPVSAVSESSQSGLIQKPQYTSGLPLSPKPGVNRFPTLPSSPKPGASFSRPNAPPAVRTGGALPLRAYEPALVSPNTYDRTVKQTVFERAGPMSPGGMHTARTPMTANPVPYSPYQPFSPVVPMTPSLVTREDRKRMRKMEPKTPTLAMVKSDDELW</sequence>
<feature type="compositionally biased region" description="Basic and acidic residues" evidence="1">
    <location>
        <begin position="532"/>
        <end position="542"/>
    </location>
</feature>
<evidence type="ECO:0000256" key="2">
    <source>
        <dbReference type="SAM" id="Phobius"/>
    </source>
</evidence>
<feature type="region of interest" description="Disordered" evidence="1">
    <location>
        <begin position="160"/>
        <end position="203"/>
    </location>
</feature>
<feature type="transmembrane region" description="Helical" evidence="2">
    <location>
        <begin position="76"/>
        <end position="97"/>
    </location>
</feature>
<keyword evidence="5" id="KW-1185">Reference proteome</keyword>
<keyword evidence="2" id="KW-0812">Transmembrane</keyword>
<keyword evidence="2" id="KW-1133">Transmembrane helix</keyword>
<name>A0A2T3A1I5_9PEZI</name>
<dbReference type="OrthoDB" id="4524805at2759"/>
<feature type="region of interest" description="Disordered" evidence="1">
    <location>
        <begin position="246"/>
        <end position="320"/>
    </location>
</feature>
<proteinExistence type="predicted"/>
<organism evidence="4 5">
    <name type="scientific">Coniella lustricola</name>
    <dbReference type="NCBI Taxonomy" id="2025994"/>
    <lineage>
        <taxon>Eukaryota</taxon>
        <taxon>Fungi</taxon>
        <taxon>Dikarya</taxon>
        <taxon>Ascomycota</taxon>
        <taxon>Pezizomycotina</taxon>
        <taxon>Sordariomycetes</taxon>
        <taxon>Sordariomycetidae</taxon>
        <taxon>Diaporthales</taxon>
        <taxon>Schizoparmaceae</taxon>
        <taxon>Coniella</taxon>
    </lineage>
</organism>
<evidence type="ECO:0000313" key="5">
    <source>
        <dbReference type="Proteomes" id="UP000241462"/>
    </source>
</evidence>
<feature type="compositionally biased region" description="Polar residues" evidence="1">
    <location>
        <begin position="162"/>
        <end position="193"/>
    </location>
</feature>